<dbReference type="CDD" id="cd10968">
    <property type="entry name" value="CE4_Mlr8448_like_5s"/>
    <property type="match status" value="1"/>
</dbReference>
<dbReference type="GO" id="GO:0016810">
    <property type="term" value="F:hydrolase activity, acting on carbon-nitrogen (but not peptide) bonds"/>
    <property type="evidence" value="ECO:0007669"/>
    <property type="project" value="InterPro"/>
</dbReference>
<proteinExistence type="inferred from homology"/>
<accession>U4V7K0</accession>
<dbReference type="PATRIC" id="fig|1337887.3.peg.4065"/>
<dbReference type="Gene3D" id="3.20.20.370">
    <property type="entry name" value="Glycoside hydrolase/deacetylase"/>
    <property type="match status" value="1"/>
</dbReference>
<dbReference type="GO" id="GO:0005975">
    <property type="term" value="P:carbohydrate metabolic process"/>
    <property type="evidence" value="ECO:0007669"/>
    <property type="project" value="InterPro"/>
</dbReference>
<evidence type="ECO:0000259" key="6">
    <source>
        <dbReference type="PROSITE" id="PS51677"/>
    </source>
</evidence>
<reference evidence="7 8" key="1">
    <citation type="journal article" date="2014" name="FEMS Microbiol. Lett.">
        <title>Genome sequencing analysis reveals virulence-related gene content of Ochrobactrum intermedium strain 229E, a urease-positive strain isolated from the human gastric niche.</title>
        <authorList>
            <person name="Kulkarni G.J."/>
            <person name="Shetty S."/>
            <person name="Dharne M.S."/>
            <person name="Shouche Y.S."/>
        </authorList>
    </citation>
    <scope>NUCLEOTIDE SEQUENCE [LARGE SCALE GENOMIC DNA]</scope>
    <source>
        <strain evidence="7 8">229E</strain>
    </source>
</reference>
<sequence>MSLRSIKGSLKYPLIRAGLEAIAFSGAEALFPSAGGRGVVFTMHHVKPEEATDRLDPNAILSITPQTLEMAIEASLEAGLVPVHLHDLPKLLSEPDNRQKYVAFTLDDGYRNNAEFAAPVFERHNIPYTIFITTGFVERTRSMWWRTSAALVTEADGFRFDFGGGTVDVRAQSQGQKSAAFARLVQFMQHFDEDEAVARIDAAAKMAGIDPISLVDESVMNASELHDLARDPLVHLGAHTVTHVNLRRVDDDRLAREIADSTASVENYTGYRPRSFAYPYGWKTAVGEREIEAVSKAGFDVGVTTQPSVLQQSGVMLVAAIPRISLNGYFQKKRYIKALLTGGLPFKLI</sequence>
<name>U4V7K0_9HYPH</name>
<evidence type="ECO:0000256" key="3">
    <source>
        <dbReference type="ARBA" id="ARBA00020071"/>
    </source>
</evidence>
<dbReference type="InterPro" id="IPR011330">
    <property type="entry name" value="Glyco_hydro/deAcase_b/a-brl"/>
</dbReference>
<evidence type="ECO:0000256" key="4">
    <source>
        <dbReference type="ARBA" id="ARBA00022729"/>
    </source>
</evidence>
<dbReference type="PANTHER" id="PTHR34216">
    <property type="match status" value="1"/>
</dbReference>
<protein>
    <recommendedName>
        <fullName evidence="3">Chitooligosaccharide deacetylase</fullName>
    </recommendedName>
    <alternativeName>
        <fullName evidence="5">Nodulation protein B</fullName>
    </alternativeName>
</protein>
<comment type="caution">
    <text evidence="7">The sequence shown here is derived from an EMBL/GenBank/DDBJ whole genome shotgun (WGS) entry which is preliminary data.</text>
</comment>
<dbReference type="AlphaFoldDB" id="U4V7K0"/>
<evidence type="ECO:0000256" key="2">
    <source>
        <dbReference type="ARBA" id="ARBA00010973"/>
    </source>
</evidence>
<dbReference type="PANTHER" id="PTHR34216:SF7">
    <property type="entry name" value="POLY-BETA-1,6-N-ACETYL-D-GLUCOSAMINE N-DEACETYLASE"/>
    <property type="match status" value="1"/>
</dbReference>
<evidence type="ECO:0000256" key="1">
    <source>
        <dbReference type="ARBA" id="ARBA00003236"/>
    </source>
</evidence>
<evidence type="ECO:0000313" key="8">
    <source>
        <dbReference type="Proteomes" id="UP000016842"/>
    </source>
</evidence>
<evidence type="ECO:0000313" key="7">
    <source>
        <dbReference type="EMBL" id="ERM00659.1"/>
    </source>
</evidence>
<feature type="domain" description="NodB homology" evidence="6">
    <location>
        <begin position="100"/>
        <end position="349"/>
    </location>
</feature>
<organism evidence="7 8">
    <name type="scientific">Brucella intermedia 229E</name>
    <dbReference type="NCBI Taxonomy" id="1337887"/>
    <lineage>
        <taxon>Bacteria</taxon>
        <taxon>Pseudomonadati</taxon>
        <taxon>Pseudomonadota</taxon>
        <taxon>Alphaproteobacteria</taxon>
        <taxon>Hyphomicrobiales</taxon>
        <taxon>Brucellaceae</taxon>
        <taxon>Brucella/Ochrobactrum group</taxon>
        <taxon>Brucella</taxon>
    </lineage>
</organism>
<dbReference type="InterPro" id="IPR002509">
    <property type="entry name" value="NODB_dom"/>
</dbReference>
<evidence type="ECO:0000256" key="5">
    <source>
        <dbReference type="ARBA" id="ARBA00032976"/>
    </source>
</evidence>
<dbReference type="EMBL" id="ASXJ01000264">
    <property type="protein sequence ID" value="ERM00659.1"/>
    <property type="molecule type" value="Genomic_DNA"/>
</dbReference>
<comment type="function">
    <text evidence="1">Is involved in generating a small heat-stable compound (Nod), an acylated oligomer of N-acetylglucosamine, that stimulates mitosis in various plant protoplasts.</text>
</comment>
<dbReference type="Proteomes" id="UP000016842">
    <property type="component" value="Unassembled WGS sequence"/>
</dbReference>
<keyword evidence="4" id="KW-0732">Signal</keyword>
<comment type="similarity">
    <text evidence="2">Belongs to the polysaccharide deacetylase family.</text>
</comment>
<dbReference type="Pfam" id="PF01522">
    <property type="entry name" value="Polysacc_deac_1"/>
    <property type="match status" value="1"/>
</dbReference>
<dbReference type="InterPro" id="IPR051398">
    <property type="entry name" value="Polysacch_Deacetylase"/>
</dbReference>
<gene>
    <name evidence="7" type="ORF">Q644_25495</name>
</gene>
<dbReference type="SUPFAM" id="SSF88713">
    <property type="entry name" value="Glycoside hydrolase/deacetylase"/>
    <property type="match status" value="1"/>
</dbReference>
<dbReference type="PROSITE" id="PS51677">
    <property type="entry name" value="NODB"/>
    <property type="match status" value="1"/>
</dbReference>